<organism evidence="2 3">
    <name type="scientific">Microbotryum intermedium</name>
    <dbReference type="NCBI Taxonomy" id="269621"/>
    <lineage>
        <taxon>Eukaryota</taxon>
        <taxon>Fungi</taxon>
        <taxon>Dikarya</taxon>
        <taxon>Basidiomycota</taxon>
        <taxon>Pucciniomycotina</taxon>
        <taxon>Microbotryomycetes</taxon>
        <taxon>Microbotryales</taxon>
        <taxon>Microbotryaceae</taxon>
        <taxon>Microbotryum</taxon>
    </lineage>
</organism>
<sequence length="412" mass="47121">MPRRIVLQDSVGEERASSSHHQPPHKIARHERPLNDESNPSNLGTTLPARMSSTSVHLPIELIQRILLRSLPEPSWSSFSETSTILRSVALLARCWTDWAQTELHRHVVLRNETTTSLWLQSSLNERAGSGERTRCVQTLRIGGGTSMRTPPHRLDEVVARCGAQLQELWLAALRDVDLRQISGLTTKAFMFYLTLGTDLRILDCVDLTLGFPVHLLDYQSSVVEPSLQRLETIILKDVLYVDSAEVLAQIFDEIDPDLGPDGNDDMFPRLRMLSPASDLRAPYLYSKGLLFLNLEVKFFKHHDWSEDFPALPTTIRYLRFDRGVEVEDIVEFLQLVSVPHLETIFLPIECQDDVEPGRLPAPLSKGWFDSRGVRIEYELEVYDDSLALQDDSQPWSFLRRVEWVKGRHPRK</sequence>
<dbReference type="EMBL" id="FMSP01000004">
    <property type="protein sequence ID" value="SCV69565.1"/>
    <property type="molecule type" value="Genomic_DNA"/>
</dbReference>
<name>A0A238F8P0_9BASI</name>
<evidence type="ECO:0000313" key="3">
    <source>
        <dbReference type="Proteomes" id="UP000198372"/>
    </source>
</evidence>
<dbReference type="OrthoDB" id="2533572at2759"/>
<gene>
    <name evidence="2" type="ORF">BQ2448_2585</name>
</gene>
<dbReference type="AlphaFoldDB" id="A0A238F8P0"/>
<reference evidence="3" key="1">
    <citation type="submission" date="2016-09" db="EMBL/GenBank/DDBJ databases">
        <authorList>
            <person name="Jeantristanb JTB J.-T."/>
            <person name="Ricardo R."/>
        </authorList>
    </citation>
    <scope>NUCLEOTIDE SEQUENCE [LARGE SCALE GENOMIC DNA]</scope>
</reference>
<accession>A0A238F8P0</accession>
<feature type="region of interest" description="Disordered" evidence="1">
    <location>
        <begin position="1"/>
        <end position="47"/>
    </location>
</feature>
<evidence type="ECO:0000313" key="2">
    <source>
        <dbReference type="EMBL" id="SCV69565.1"/>
    </source>
</evidence>
<keyword evidence="3" id="KW-1185">Reference proteome</keyword>
<protein>
    <submittedName>
        <fullName evidence="2">BQ2448_2585 protein</fullName>
    </submittedName>
</protein>
<proteinExistence type="predicted"/>
<evidence type="ECO:0000256" key="1">
    <source>
        <dbReference type="SAM" id="MobiDB-lite"/>
    </source>
</evidence>
<feature type="compositionally biased region" description="Polar residues" evidence="1">
    <location>
        <begin position="36"/>
        <end position="47"/>
    </location>
</feature>
<dbReference type="Proteomes" id="UP000198372">
    <property type="component" value="Unassembled WGS sequence"/>
</dbReference>